<dbReference type="SUPFAM" id="SSF52266">
    <property type="entry name" value="SGNH hydrolase"/>
    <property type="match status" value="1"/>
</dbReference>
<dbReference type="Proteomes" id="UP000659124">
    <property type="component" value="Unassembled WGS sequence"/>
</dbReference>
<dbReference type="Gene3D" id="3.40.50.1110">
    <property type="entry name" value="SGNH hydrolase"/>
    <property type="match status" value="1"/>
</dbReference>
<dbReference type="GO" id="GO:0016787">
    <property type="term" value="F:hydrolase activity"/>
    <property type="evidence" value="ECO:0007669"/>
    <property type="project" value="UniProtKB-KW"/>
</dbReference>
<accession>A0ABR7TIY3</accession>
<name>A0ABR7TIY3_9BACT</name>
<proteinExistence type="predicted"/>
<sequence length="222" mass="24441">MLGLMLFCCSFFYQHKTENIPMVPYSYLALGDSYTIGESVTETERFPVQAVQLLRSKGIAVDDPKIIATTGWTTDELEKGIREARITGTFDLVTLLIGVNNQYRGRSLEEYREQFSLLLQQAIDFAGHRVTHVVVLSIPDWGVTPFAAGRDQAAIAREIDAFNAANRAIAAASGAHWLDITPYTREAAQDPALVAEDGLHPSGKDYARWAADLAALSAQILH</sequence>
<evidence type="ECO:0000313" key="2">
    <source>
        <dbReference type="EMBL" id="MBC9930458.1"/>
    </source>
</evidence>
<protein>
    <submittedName>
        <fullName evidence="2">SGNH/GDSL hydrolase family protein</fullName>
    </submittedName>
</protein>
<evidence type="ECO:0000259" key="1">
    <source>
        <dbReference type="Pfam" id="PF13472"/>
    </source>
</evidence>
<organism evidence="2 3">
    <name type="scientific">Chitinophaga qingshengii</name>
    <dbReference type="NCBI Taxonomy" id="1569794"/>
    <lineage>
        <taxon>Bacteria</taxon>
        <taxon>Pseudomonadati</taxon>
        <taxon>Bacteroidota</taxon>
        <taxon>Chitinophagia</taxon>
        <taxon>Chitinophagales</taxon>
        <taxon>Chitinophagaceae</taxon>
        <taxon>Chitinophaga</taxon>
    </lineage>
</organism>
<feature type="domain" description="SGNH hydrolase-type esterase" evidence="1">
    <location>
        <begin position="29"/>
        <end position="206"/>
    </location>
</feature>
<dbReference type="EMBL" id="JACVFC010000001">
    <property type="protein sequence ID" value="MBC9930458.1"/>
    <property type="molecule type" value="Genomic_DNA"/>
</dbReference>
<comment type="caution">
    <text evidence="2">The sequence shown here is derived from an EMBL/GenBank/DDBJ whole genome shotgun (WGS) entry which is preliminary data.</text>
</comment>
<dbReference type="InterPro" id="IPR013830">
    <property type="entry name" value="SGNH_hydro"/>
</dbReference>
<gene>
    <name evidence="2" type="ORF">ICL07_08740</name>
</gene>
<dbReference type="InterPro" id="IPR036514">
    <property type="entry name" value="SGNH_hydro_sf"/>
</dbReference>
<keyword evidence="2" id="KW-0378">Hydrolase</keyword>
<reference evidence="2 3" key="1">
    <citation type="submission" date="2020-09" db="EMBL/GenBank/DDBJ databases">
        <title>Genome sequences of type strains of Chitinophaga qingshengii and Chitinophaga varians.</title>
        <authorList>
            <person name="Kittiwongwattana C."/>
        </authorList>
    </citation>
    <scope>NUCLEOTIDE SEQUENCE [LARGE SCALE GENOMIC DNA]</scope>
    <source>
        <strain evidence="2 3">JCM 30026</strain>
    </source>
</reference>
<keyword evidence="3" id="KW-1185">Reference proteome</keyword>
<evidence type="ECO:0000313" key="3">
    <source>
        <dbReference type="Proteomes" id="UP000659124"/>
    </source>
</evidence>
<dbReference type="Pfam" id="PF13472">
    <property type="entry name" value="Lipase_GDSL_2"/>
    <property type="match status" value="1"/>
</dbReference>